<accession>A0A7I9UW07</accession>
<evidence type="ECO:0000313" key="1">
    <source>
        <dbReference type="EMBL" id="GED97387.1"/>
    </source>
</evidence>
<keyword evidence="2" id="KW-1185">Reference proteome</keyword>
<reference evidence="2" key="1">
    <citation type="submission" date="2019-06" db="EMBL/GenBank/DDBJ databases">
        <title>Gordonia isolated from sludge of a wastewater treatment plant.</title>
        <authorList>
            <person name="Tamura T."/>
            <person name="Aoyama K."/>
            <person name="Kang Y."/>
            <person name="Saito S."/>
            <person name="Akiyama N."/>
            <person name="Yazawa K."/>
            <person name="Gonoi T."/>
            <person name="Mikami Y."/>
        </authorList>
    </citation>
    <scope>NUCLEOTIDE SEQUENCE [LARGE SCALE GENOMIC DNA]</scope>
    <source>
        <strain evidence="2">NBRC 107697</strain>
    </source>
</reference>
<dbReference type="Gene3D" id="3.40.50.12780">
    <property type="entry name" value="N-terminal domain of ligase-like"/>
    <property type="match status" value="1"/>
</dbReference>
<dbReference type="RefSeq" id="WP_161926720.1">
    <property type="nucleotide sequence ID" value="NZ_BJOU01000001.1"/>
</dbReference>
<gene>
    <name evidence="1" type="ORF">nbrc107697_14260</name>
</gene>
<dbReference type="EMBL" id="BJOU01000001">
    <property type="protein sequence ID" value="GED97387.1"/>
    <property type="molecule type" value="Genomic_DNA"/>
</dbReference>
<dbReference type="InterPro" id="IPR042099">
    <property type="entry name" value="ANL_N_sf"/>
</dbReference>
<proteinExistence type="predicted"/>
<name>A0A7I9UW07_9ACTN</name>
<protein>
    <recommendedName>
        <fullName evidence="3">TIGR03089 family protein</fullName>
    </recommendedName>
</protein>
<dbReference type="NCBIfam" id="TIGR03089">
    <property type="entry name" value="TIGR03089 family protein"/>
    <property type="match status" value="1"/>
</dbReference>
<organism evidence="1 2">
    <name type="scientific">Gordonia crocea</name>
    <dbReference type="NCBI Taxonomy" id="589162"/>
    <lineage>
        <taxon>Bacteria</taxon>
        <taxon>Bacillati</taxon>
        <taxon>Actinomycetota</taxon>
        <taxon>Actinomycetes</taxon>
        <taxon>Mycobacteriales</taxon>
        <taxon>Gordoniaceae</taxon>
        <taxon>Gordonia</taxon>
    </lineage>
</organism>
<evidence type="ECO:0000313" key="2">
    <source>
        <dbReference type="Proteomes" id="UP000444980"/>
    </source>
</evidence>
<dbReference type="SUPFAM" id="SSF56801">
    <property type="entry name" value="Acetyl-CoA synthetase-like"/>
    <property type="match status" value="1"/>
</dbReference>
<sequence>MASITAAVLTATPDPTRPMLTFYDDETGERTELSALTLGNWAAKTANFFRDELGLASGDTILVDLPEHWQTVAILLGAWWAGVGVVTPGADADDVRAVVTSSARVDDYPDAEETVVASLDPFGIGVPGLPVGVIDYGPSVRIHSDNFTPGADAPHPLPGRTTGQVLDAARDAAADAGITSGSRVLTTLGWHDADGIAVNLVAPLAVGASLIVVAHPDESKLESRAATERADVIRR</sequence>
<dbReference type="AlphaFoldDB" id="A0A7I9UW07"/>
<evidence type="ECO:0008006" key="3">
    <source>
        <dbReference type="Google" id="ProtNLM"/>
    </source>
</evidence>
<comment type="caution">
    <text evidence="1">The sequence shown here is derived from an EMBL/GenBank/DDBJ whole genome shotgun (WGS) entry which is preliminary data.</text>
</comment>
<dbReference type="InterPro" id="IPR017523">
    <property type="entry name" value="Rv3268"/>
</dbReference>
<dbReference type="OrthoDB" id="3396763at2"/>
<dbReference type="Proteomes" id="UP000444980">
    <property type="component" value="Unassembled WGS sequence"/>
</dbReference>